<dbReference type="AlphaFoldDB" id="A0A8T4J0S2"/>
<dbReference type="Pfam" id="PF18915">
    <property type="entry name" value="DUF5667"/>
    <property type="match status" value="1"/>
</dbReference>
<feature type="region of interest" description="Disordered" evidence="1">
    <location>
        <begin position="100"/>
        <end position="134"/>
    </location>
</feature>
<feature type="region of interest" description="Disordered" evidence="1">
    <location>
        <begin position="309"/>
        <end position="430"/>
    </location>
</feature>
<gene>
    <name evidence="3" type="ORF">KDA82_35555</name>
</gene>
<keyword evidence="4" id="KW-1185">Reference proteome</keyword>
<feature type="domain" description="DUF5667" evidence="2">
    <location>
        <begin position="167"/>
        <end position="285"/>
    </location>
</feature>
<dbReference type="EMBL" id="JAGSMN010001271">
    <property type="protein sequence ID" value="MBR7678206.1"/>
    <property type="molecule type" value="Genomic_DNA"/>
</dbReference>
<feature type="compositionally biased region" description="Basic and acidic residues" evidence="1">
    <location>
        <begin position="381"/>
        <end position="400"/>
    </location>
</feature>
<evidence type="ECO:0000256" key="1">
    <source>
        <dbReference type="SAM" id="MobiDB-lite"/>
    </source>
</evidence>
<evidence type="ECO:0000313" key="3">
    <source>
        <dbReference type="EMBL" id="MBR7678206.1"/>
    </source>
</evidence>
<dbReference type="Proteomes" id="UP000675554">
    <property type="component" value="Unassembled WGS sequence"/>
</dbReference>
<protein>
    <recommendedName>
        <fullName evidence="2">DUF5667 domain-containing protein</fullName>
    </recommendedName>
</protein>
<name>A0A8T4J0S2_9ACTN</name>
<evidence type="ECO:0000313" key="4">
    <source>
        <dbReference type="Proteomes" id="UP000675554"/>
    </source>
</evidence>
<feature type="compositionally biased region" description="Basic and acidic residues" evidence="1">
    <location>
        <begin position="321"/>
        <end position="334"/>
    </location>
</feature>
<evidence type="ECO:0000259" key="2">
    <source>
        <dbReference type="Pfam" id="PF18915"/>
    </source>
</evidence>
<reference evidence="3" key="1">
    <citation type="submission" date="2021-04" db="EMBL/GenBank/DDBJ databases">
        <title>Sequencing of actinobacteria type strains.</title>
        <authorList>
            <person name="Nguyen G.-S."/>
            <person name="Wentzel A."/>
        </authorList>
    </citation>
    <scope>NUCLEOTIDE SEQUENCE</scope>
    <source>
        <strain evidence="3">DSM 42095</strain>
    </source>
</reference>
<accession>A0A8T4J0S2</accession>
<dbReference type="InterPro" id="IPR043725">
    <property type="entry name" value="DUF5667"/>
</dbReference>
<feature type="region of interest" description="Disordered" evidence="1">
    <location>
        <begin position="25"/>
        <end position="56"/>
    </location>
</feature>
<sequence>MIGSVSASRRANAFAQALDEQLLDEATAADQTAGDGVTGAAPPERPPERVAMAGGSPEDMLLLALADGLGALPQPELDPEVKTVQRARLIAAMETAFAEGGSAAGSGRLPEQRGPRSGKGTHRATGLGPLGKLRPRSRLAKGLTAGGLGVGVAAGALGGVAAASSDALPGDSLYGLKRGMEDLKLDVTDVTGGDTDRGKVYLDHASTRLQEARRLLERGRSGELDHESLGEVRKALAGMRHDATEGHKLLSAVYERDGDIGPMQSLSSFSKSHRATWSQLRDRLPVQLRDVGDEVSSVFDAIDSDVGPLERLFRGSPEGAPQERRSEAPERTEDGGSSPRPTPSASEGTDGRTGGGQEKPSPSGSESRDDGLLGGGGILDPSKKPQQRDEPSRPGKKDSSEPSLPDTDITLPPIVPEVLPGLNDLSKGGE</sequence>
<organism evidence="3 4">
    <name type="scientific">Streptomyces daliensis</name>
    <dbReference type="NCBI Taxonomy" id="299421"/>
    <lineage>
        <taxon>Bacteria</taxon>
        <taxon>Bacillati</taxon>
        <taxon>Actinomycetota</taxon>
        <taxon>Actinomycetes</taxon>
        <taxon>Kitasatosporales</taxon>
        <taxon>Streptomycetaceae</taxon>
        <taxon>Streptomyces</taxon>
    </lineage>
</organism>
<comment type="caution">
    <text evidence="3">The sequence shown here is derived from an EMBL/GenBank/DDBJ whole genome shotgun (WGS) entry which is preliminary data.</text>
</comment>
<proteinExistence type="predicted"/>